<evidence type="ECO:0000256" key="2">
    <source>
        <dbReference type="SAM" id="Phobius"/>
    </source>
</evidence>
<dbReference type="EMBL" id="CAJNJA010008797">
    <property type="protein sequence ID" value="CAE7240513.1"/>
    <property type="molecule type" value="Genomic_DNA"/>
</dbReference>
<evidence type="ECO:0000313" key="4">
    <source>
        <dbReference type="EMBL" id="CAE7240513.1"/>
    </source>
</evidence>
<organism evidence="4 5">
    <name type="scientific">Symbiodinium necroappetens</name>
    <dbReference type="NCBI Taxonomy" id="1628268"/>
    <lineage>
        <taxon>Eukaryota</taxon>
        <taxon>Sar</taxon>
        <taxon>Alveolata</taxon>
        <taxon>Dinophyceae</taxon>
        <taxon>Suessiales</taxon>
        <taxon>Symbiodiniaceae</taxon>
        <taxon>Symbiodinium</taxon>
    </lineage>
</organism>
<dbReference type="SMART" id="SM00184">
    <property type="entry name" value="RING"/>
    <property type="match status" value="1"/>
</dbReference>
<dbReference type="GO" id="GO:0006511">
    <property type="term" value="P:ubiquitin-dependent protein catabolic process"/>
    <property type="evidence" value="ECO:0007669"/>
    <property type="project" value="TreeGrafter"/>
</dbReference>
<keyword evidence="1" id="KW-0863">Zinc-finger</keyword>
<dbReference type="PANTHER" id="PTHR22765">
    <property type="entry name" value="RING FINGER AND PROTEASE ASSOCIATED DOMAIN-CONTAINING"/>
    <property type="match status" value="1"/>
</dbReference>
<keyword evidence="2" id="KW-1133">Transmembrane helix</keyword>
<dbReference type="GO" id="GO:0061630">
    <property type="term" value="F:ubiquitin protein ligase activity"/>
    <property type="evidence" value="ECO:0007669"/>
    <property type="project" value="TreeGrafter"/>
</dbReference>
<comment type="caution">
    <text evidence="4">The sequence shown here is derived from an EMBL/GenBank/DDBJ whole genome shotgun (WGS) entry which is preliminary data.</text>
</comment>
<feature type="transmembrane region" description="Helical" evidence="2">
    <location>
        <begin position="12"/>
        <end position="39"/>
    </location>
</feature>
<sequence>MLPSDALLRSKIRCLGFGLIVASLVMTGLFVTVMAMTPWEYRRRYSALFIIPLGCTVVVGTIALVFDRQPAQQVEPARIRERKCLWASQTFEGIDADRPELHCVCVKCVEDSAEWVVSKQPSKSRASCAHCATTCSCCLEDFVPDSHVAILPCGHVFHEECIATWSLSLSASSCLCPTCRVSYGWTEEEV</sequence>
<dbReference type="Pfam" id="PF13639">
    <property type="entry name" value="zf-RING_2"/>
    <property type="match status" value="1"/>
</dbReference>
<dbReference type="InterPro" id="IPR013083">
    <property type="entry name" value="Znf_RING/FYVE/PHD"/>
</dbReference>
<accession>A0A812L9U3</accession>
<keyword evidence="2" id="KW-0812">Transmembrane</keyword>
<proteinExistence type="predicted"/>
<dbReference type="PROSITE" id="PS50089">
    <property type="entry name" value="ZF_RING_2"/>
    <property type="match status" value="1"/>
</dbReference>
<dbReference type="Proteomes" id="UP000601435">
    <property type="component" value="Unassembled WGS sequence"/>
</dbReference>
<keyword evidence="1" id="KW-0862">Zinc</keyword>
<dbReference type="PANTHER" id="PTHR22765:SF434">
    <property type="entry name" value="GB|AAD18119.1-RELATED"/>
    <property type="match status" value="1"/>
</dbReference>
<feature type="domain" description="RING-type" evidence="3">
    <location>
        <begin position="135"/>
        <end position="180"/>
    </location>
</feature>
<feature type="transmembrane region" description="Helical" evidence="2">
    <location>
        <begin position="45"/>
        <end position="66"/>
    </location>
</feature>
<dbReference type="InterPro" id="IPR001841">
    <property type="entry name" value="Znf_RING"/>
</dbReference>
<dbReference type="Gene3D" id="3.30.40.10">
    <property type="entry name" value="Zinc/RING finger domain, C3HC4 (zinc finger)"/>
    <property type="match status" value="1"/>
</dbReference>
<reference evidence="4" key="1">
    <citation type="submission" date="2021-02" db="EMBL/GenBank/DDBJ databases">
        <authorList>
            <person name="Dougan E. K."/>
            <person name="Rhodes N."/>
            <person name="Thang M."/>
            <person name="Chan C."/>
        </authorList>
    </citation>
    <scope>NUCLEOTIDE SEQUENCE</scope>
</reference>
<evidence type="ECO:0000259" key="3">
    <source>
        <dbReference type="PROSITE" id="PS50089"/>
    </source>
</evidence>
<keyword evidence="5" id="KW-1185">Reference proteome</keyword>
<evidence type="ECO:0000256" key="1">
    <source>
        <dbReference type="PROSITE-ProRule" id="PRU00175"/>
    </source>
</evidence>
<dbReference type="SUPFAM" id="SSF57850">
    <property type="entry name" value="RING/U-box"/>
    <property type="match status" value="1"/>
</dbReference>
<protein>
    <submittedName>
        <fullName evidence="4">Rnf103 protein</fullName>
    </submittedName>
</protein>
<dbReference type="GO" id="GO:0008270">
    <property type="term" value="F:zinc ion binding"/>
    <property type="evidence" value="ECO:0007669"/>
    <property type="project" value="UniProtKB-KW"/>
</dbReference>
<name>A0A812L9U3_9DINO</name>
<gene>
    <name evidence="4" type="primary">Rnf103</name>
    <name evidence="4" type="ORF">SNEC2469_LOCUS4310</name>
</gene>
<keyword evidence="1" id="KW-0479">Metal-binding</keyword>
<dbReference type="AlphaFoldDB" id="A0A812L9U3"/>
<keyword evidence="2" id="KW-0472">Membrane</keyword>
<dbReference type="InterPro" id="IPR051826">
    <property type="entry name" value="E3_ubiquitin-ligase_domain"/>
</dbReference>
<evidence type="ECO:0000313" key="5">
    <source>
        <dbReference type="Proteomes" id="UP000601435"/>
    </source>
</evidence>
<dbReference type="OrthoDB" id="21204at2759"/>